<accession>A0A7S1A2C5</accession>
<dbReference type="AlphaFoldDB" id="A0A7S1A2C5"/>
<dbReference type="InterPro" id="IPR001660">
    <property type="entry name" value="SAM"/>
</dbReference>
<feature type="compositionally biased region" description="Polar residues" evidence="1">
    <location>
        <begin position="360"/>
        <end position="377"/>
    </location>
</feature>
<dbReference type="InterPro" id="IPR013761">
    <property type="entry name" value="SAM/pointed_sf"/>
</dbReference>
<reference evidence="3" key="1">
    <citation type="submission" date="2021-01" db="EMBL/GenBank/DDBJ databases">
        <authorList>
            <person name="Corre E."/>
            <person name="Pelletier E."/>
            <person name="Niang G."/>
            <person name="Scheremetjew M."/>
            <person name="Finn R."/>
            <person name="Kale V."/>
            <person name="Holt S."/>
            <person name="Cochrane G."/>
            <person name="Meng A."/>
            <person name="Brown T."/>
            <person name="Cohen L."/>
        </authorList>
    </citation>
    <scope>NUCLEOTIDE SEQUENCE</scope>
</reference>
<dbReference type="EMBL" id="HBFQ01021220">
    <property type="protein sequence ID" value="CAD8840468.1"/>
    <property type="molecule type" value="Transcribed_RNA"/>
</dbReference>
<feature type="region of interest" description="Disordered" evidence="1">
    <location>
        <begin position="1"/>
        <end position="164"/>
    </location>
</feature>
<protein>
    <recommendedName>
        <fullName evidence="2">SAM domain-containing protein</fullName>
    </recommendedName>
</protein>
<name>A0A7S1A2C5_NOCSC</name>
<feature type="region of interest" description="Disordered" evidence="1">
    <location>
        <begin position="503"/>
        <end position="522"/>
    </location>
</feature>
<dbReference type="SUPFAM" id="SSF47769">
    <property type="entry name" value="SAM/Pointed domain"/>
    <property type="match status" value="1"/>
</dbReference>
<feature type="region of interest" description="Disordered" evidence="1">
    <location>
        <begin position="324"/>
        <end position="379"/>
    </location>
</feature>
<feature type="compositionally biased region" description="Low complexity" evidence="1">
    <location>
        <begin position="324"/>
        <end position="351"/>
    </location>
</feature>
<feature type="compositionally biased region" description="Polar residues" evidence="1">
    <location>
        <begin position="51"/>
        <end position="74"/>
    </location>
</feature>
<evidence type="ECO:0000256" key="1">
    <source>
        <dbReference type="SAM" id="MobiDB-lite"/>
    </source>
</evidence>
<evidence type="ECO:0000259" key="2">
    <source>
        <dbReference type="PROSITE" id="PS50105"/>
    </source>
</evidence>
<organism evidence="3">
    <name type="scientific">Noctiluca scintillans</name>
    <name type="common">Sea sparkle</name>
    <name type="synonym">Red tide dinoflagellate</name>
    <dbReference type="NCBI Taxonomy" id="2966"/>
    <lineage>
        <taxon>Eukaryota</taxon>
        <taxon>Sar</taxon>
        <taxon>Alveolata</taxon>
        <taxon>Dinophyceae</taxon>
        <taxon>Noctilucales</taxon>
        <taxon>Noctilucaceae</taxon>
        <taxon>Noctiluca</taxon>
    </lineage>
</organism>
<dbReference type="PROSITE" id="PS50105">
    <property type="entry name" value="SAM_DOMAIN"/>
    <property type="match status" value="1"/>
</dbReference>
<sequence length="676" mass="71390">MAVRVTKPRAPACAAARKSPDASPCRPRPGATGDRTPAVGGALRLRRSPWSIPTETDACATSTSGCQNSKGRTSPPTPPATPLGSARAVRGRTSSPPPSRDPSPVKSWAGPTSSSRPVTPMKSAAAARRRDSPTAGPRSLSRPPASMPTPDATPEWPRPVRCPDPGPPLLETVAWPAAAECRNVVELLERLGDSLNVVLGPHGWQGSCNVPRPPERDIVRLREVASKMCDALKNLDDQLGDLDELVLIVDDGASAVTRPSQSDIRITGPESGIGSFNDLKRIEADTASQDSPFVRTTGVFSHACTTPRSGGFLGGSVDSDAMLSSAAGSSSAGVGTSSSSMSAAAYGSSVSTTDGGAPRSSPQVLTPTLGPSDTLTPTLGRLDHRRHQEMAPSTHSLEFDSGNEKNDSRQALELATTATVLIDLMKPNPPHEDLEARSKTLRAQAAELEARTNSRRTELEGIVKQLRSRVEELDVSCGSPQPRVNDHDRVAQSYLPVMSEHSIASRASGMTPRPATQPEGLSQEELDAISEALQPDGEEVEGHPSPASPVTPRATTVGCAASPRIARPPVLADWSAEHVATWAMASALPTEVAAILEERRIDGAGLEALTDDDMGRLGIAKKEWRVQLAFCRQRLKDQSSPMRHCHASAGRTAQARPVDPSTLRGWSRSSDRVAAA</sequence>
<feature type="region of interest" description="Disordered" evidence="1">
    <location>
        <begin position="637"/>
        <end position="676"/>
    </location>
</feature>
<feature type="region of interest" description="Disordered" evidence="1">
    <location>
        <begin position="536"/>
        <end position="556"/>
    </location>
</feature>
<proteinExistence type="predicted"/>
<feature type="compositionally biased region" description="Low complexity" evidence="1">
    <location>
        <begin position="8"/>
        <end position="23"/>
    </location>
</feature>
<evidence type="ECO:0000313" key="3">
    <source>
        <dbReference type="EMBL" id="CAD8840468.1"/>
    </source>
</evidence>
<gene>
    <name evidence="3" type="ORF">NSCI0253_LOCUS14816</name>
</gene>
<feature type="domain" description="SAM" evidence="2">
    <location>
        <begin position="574"/>
        <end position="638"/>
    </location>
</feature>
<dbReference type="Gene3D" id="1.10.150.50">
    <property type="entry name" value="Transcription Factor, Ets-1"/>
    <property type="match status" value="1"/>
</dbReference>